<reference evidence="6" key="1">
    <citation type="submission" date="2011-05" db="EMBL/GenBank/DDBJ databases">
        <authorList>
            <person name="Richards S.R."/>
            <person name="Qu J."/>
            <person name="Jiang H."/>
            <person name="Jhangiani S.N."/>
            <person name="Agravi P."/>
            <person name="Goodspeed R."/>
            <person name="Gross S."/>
            <person name="Mandapat C."/>
            <person name="Jackson L."/>
            <person name="Mathew T."/>
            <person name="Pu L."/>
            <person name="Thornton R."/>
            <person name="Saada N."/>
            <person name="Wilczek-Boney K.B."/>
            <person name="Lee S."/>
            <person name="Kovar C."/>
            <person name="Wu Y."/>
            <person name="Scherer S.E."/>
            <person name="Worley K.C."/>
            <person name="Muzny D.M."/>
            <person name="Gibbs R."/>
        </authorList>
    </citation>
    <scope>NUCLEOTIDE SEQUENCE</scope>
    <source>
        <strain evidence="6">Brora</strain>
    </source>
</reference>
<accession>T1JI23</accession>
<dbReference type="Pfam" id="PF04676">
    <property type="entry name" value="CwfJ_C_2"/>
    <property type="match status" value="1"/>
</dbReference>
<feature type="region of interest" description="Disordered" evidence="2">
    <location>
        <begin position="59"/>
        <end position="126"/>
    </location>
</feature>
<evidence type="ECO:0000313" key="5">
    <source>
        <dbReference type="EnsemblMetazoa" id="SMAR013504-PA"/>
    </source>
</evidence>
<dbReference type="PANTHER" id="PTHR12072">
    <property type="entry name" value="CWF19, CELL CYCLE CONTROL PROTEIN"/>
    <property type="match status" value="1"/>
</dbReference>
<dbReference type="STRING" id="126957.T1JI23"/>
<dbReference type="Gene3D" id="3.30.428.10">
    <property type="entry name" value="HIT-like"/>
    <property type="match status" value="1"/>
</dbReference>
<comment type="similarity">
    <text evidence="1">Belongs to the CWF19 family.</text>
</comment>
<feature type="region of interest" description="Disordered" evidence="2">
    <location>
        <begin position="1"/>
        <end position="23"/>
    </location>
</feature>
<evidence type="ECO:0000256" key="2">
    <source>
        <dbReference type="SAM" id="MobiDB-lite"/>
    </source>
</evidence>
<dbReference type="AlphaFoldDB" id="T1JI23"/>
<evidence type="ECO:0000259" key="3">
    <source>
        <dbReference type="Pfam" id="PF04676"/>
    </source>
</evidence>
<dbReference type="EMBL" id="JH431826">
    <property type="status" value="NOT_ANNOTATED_CDS"/>
    <property type="molecule type" value="Genomic_DNA"/>
</dbReference>
<keyword evidence="6" id="KW-1185">Reference proteome</keyword>
<dbReference type="EnsemblMetazoa" id="SMAR013504-RA">
    <property type="protein sequence ID" value="SMAR013504-PA"/>
    <property type="gene ID" value="SMAR013504"/>
</dbReference>
<name>T1JI23_STRMM</name>
<dbReference type="InterPro" id="IPR036265">
    <property type="entry name" value="HIT-like_sf"/>
</dbReference>
<sequence>MAEVKYRKPKHKKSQDSQSSSDECIDWVEAASKAAEVLEKPKVNRDEWMSLSAGFCPTVSRSEVRKSKHTEAKEKEKQDRLQLDNPGQHERELNPYWRDGGKGIPTESENSKSKEASSFSSGVGDKGLSWITRAYQRAKEQAKEEGRSLEDVAAERWGSLQKLENLIEDAKNRARGPSKSTFEREKFYEERRARHPERRRNKDDRRRYDDDRRRDDNDRKSSSRNFYKPEPHDGENSSESPNKRDERNRRRNDNDRKSYSKSFYKPESHDGEKSPVPPRRRDEWNRRESGWKAKSDKKSHEKHETQVAKEHFDEPMDVEPTTTQENVPNSPPSKLSDEEMNKLGAKIIKAEILGDSELVNKLRQQLKEAQMDRQFGSESNRGLEEKTVIINKHGGQQKNKRSKVQTHDEEGKRTRYFADDDQYSLKQMFEREKRNTVEDENILFSKMVSKGKDLDGDVDYVGRLTEEGAQHSKAVNELKSSSIRDACPHCYGTVSFAKHLVVATGTKVYVCVPQHVSLQEGHCFIVPMQHAIAATQIDEDVWEEIQDFRKALTKMFEKSDLDVVFFENSRNLRSFPHMYLECVPLPRDAGDTAPIYFKKALLECETEWSHNKKVVDLSQKDVRKAVPKGLPYFAVDFGLQGGFAHVIEDEKLFPRNFAQEIIGGILDLEPRMWRKPSIESFEDQQSKRFDLIKQFKTFDWSKA</sequence>
<dbReference type="InterPro" id="IPR040194">
    <property type="entry name" value="Cwf19-like"/>
</dbReference>
<dbReference type="eggNOG" id="KOG2477">
    <property type="taxonomic scope" value="Eukaryota"/>
</dbReference>
<evidence type="ECO:0008006" key="7">
    <source>
        <dbReference type="Google" id="ProtNLM"/>
    </source>
</evidence>
<dbReference type="OMA" id="FMKCLTR"/>
<reference evidence="5" key="2">
    <citation type="submission" date="2015-02" db="UniProtKB">
        <authorList>
            <consortium name="EnsemblMetazoa"/>
        </authorList>
    </citation>
    <scope>IDENTIFICATION</scope>
</reference>
<evidence type="ECO:0000313" key="6">
    <source>
        <dbReference type="Proteomes" id="UP000014500"/>
    </source>
</evidence>
<feature type="region of interest" description="Disordered" evidence="2">
    <location>
        <begin position="136"/>
        <end position="155"/>
    </location>
</feature>
<dbReference type="GO" id="GO:0000398">
    <property type="term" value="P:mRNA splicing, via spliceosome"/>
    <property type="evidence" value="ECO:0007669"/>
    <property type="project" value="TreeGrafter"/>
</dbReference>
<feature type="compositionally biased region" description="Basic and acidic residues" evidence="2">
    <location>
        <begin position="181"/>
        <end position="192"/>
    </location>
</feature>
<proteinExistence type="inferred from homology"/>
<dbReference type="PhylomeDB" id="T1JI23"/>
<dbReference type="HOGENOM" id="CLU_015540_0_0_1"/>
<dbReference type="InterPro" id="IPR006767">
    <property type="entry name" value="Cwf19-like_C_dom-2"/>
</dbReference>
<feature type="compositionally biased region" description="Basic and acidic residues" evidence="2">
    <location>
        <begin position="62"/>
        <end position="93"/>
    </location>
</feature>
<dbReference type="PANTHER" id="PTHR12072:SF5">
    <property type="entry name" value="CWF19-LIKE PROTEIN 2"/>
    <property type="match status" value="1"/>
</dbReference>
<protein>
    <recommendedName>
        <fullName evidence="7">Cwf19-like C-terminal domain-containing protein</fullName>
    </recommendedName>
</protein>
<feature type="region of interest" description="Disordered" evidence="2">
    <location>
        <begin position="167"/>
        <end position="337"/>
    </location>
</feature>
<dbReference type="Proteomes" id="UP000014500">
    <property type="component" value="Unassembled WGS sequence"/>
</dbReference>
<evidence type="ECO:0000256" key="1">
    <source>
        <dbReference type="ARBA" id="ARBA00006795"/>
    </source>
</evidence>
<feature type="domain" description="Cwf19-like C-terminal" evidence="4">
    <location>
        <begin position="479"/>
        <end position="598"/>
    </location>
</feature>
<dbReference type="InterPro" id="IPR006768">
    <property type="entry name" value="Cwf19-like_C_dom-1"/>
</dbReference>
<feature type="domain" description="Cwf19-like protein C-terminal" evidence="3">
    <location>
        <begin position="607"/>
        <end position="700"/>
    </location>
</feature>
<dbReference type="SUPFAM" id="SSF54197">
    <property type="entry name" value="HIT-like"/>
    <property type="match status" value="1"/>
</dbReference>
<dbReference type="Pfam" id="PF04677">
    <property type="entry name" value="CwfJ_C_1"/>
    <property type="match status" value="1"/>
</dbReference>
<feature type="compositionally biased region" description="Basic and acidic residues" evidence="2">
    <location>
        <begin position="137"/>
        <end position="154"/>
    </location>
</feature>
<feature type="compositionally biased region" description="Basic and acidic residues" evidence="2">
    <location>
        <begin position="200"/>
        <end position="314"/>
    </location>
</feature>
<dbReference type="GO" id="GO:0071014">
    <property type="term" value="C:post-mRNA release spliceosomal complex"/>
    <property type="evidence" value="ECO:0007669"/>
    <property type="project" value="TreeGrafter"/>
</dbReference>
<evidence type="ECO:0000259" key="4">
    <source>
        <dbReference type="Pfam" id="PF04677"/>
    </source>
</evidence>
<organism evidence="5 6">
    <name type="scientific">Strigamia maritima</name>
    <name type="common">European centipede</name>
    <name type="synonym">Geophilus maritimus</name>
    <dbReference type="NCBI Taxonomy" id="126957"/>
    <lineage>
        <taxon>Eukaryota</taxon>
        <taxon>Metazoa</taxon>
        <taxon>Ecdysozoa</taxon>
        <taxon>Arthropoda</taxon>
        <taxon>Myriapoda</taxon>
        <taxon>Chilopoda</taxon>
        <taxon>Pleurostigmophora</taxon>
        <taxon>Geophilomorpha</taxon>
        <taxon>Linotaeniidae</taxon>
        <taxon>Strigamia</taxon>
    </lineage>
</organism>